<dbReference type="InParanoid" id="A0A0P0UZU2"/>
<reference evidence="2 3" key="3">
    <citation type="journal article" date="2013" name="Rice">
        <title>Improvement of the Oryza sativa Nipponbare reference genome using next generation sequence and optical map data.</title>
        <authorList>
            <person name="Kawahara Y."/>
            <person name="de la Bastide M."/>
            <person name="Hamilton J.P."/>
            <person name="Kanamori H."/>
            <person name="McCombie W.R."/>
            <person name="Ouyang S."/>
            <person name="Schwartz D.C."/>
            <person name="Tanaka T."/>
            <person name="Wu J."/>
            <person name="Zhou S."/>
            <person name="Childs K.L."/>
            <person name="Davidson R.M."/>
            <person name="Lin H."/>
            <person name="Quesada-Ocampo L."/>
            <person name="Vaillancourt B."/>
            <person name="Sakai H."/>
            <person name="Lee S.S."/>
            <person name="Kim J."/>
            <person name="Numa H."/>
            <person name="Itoh T."/>
            <person name="Buell C.R."/>
            <person name="Matsumoto T."/>
        </authorList>
    </citation>
    <scope>NUCLEOTIDE SEQUENCE [LARGE SCALE GENOMIC DNA]</scope>
    <source>
        <strain evidence="3">cv. Nipponbare</strain>
    </source>
</reference>
<dbReference type="EMBL" id="AP014957">
    <property type="protein sequence ID" value="BAS71016.1"/>
    <property type="molecule type" value="Genomic_DNA"/>
</dbReference>
<dbReference type="PaxDb" id="39947-A0A0P0UZU2"/>
<dbReference type="AlphaFoldDB" id="A0A0P0UZU2"/>
<evidence type="ECO:0000313" key="2">
    <source>
        <dbReference type="EMBL" id="BAS71016.1"/>
    </source>
</evidence>
<reference evidence="2 3" key="2">
    <citation type="journal article" date="2013" name="Plant Cell Physiol.">
        <title>Rice Annotation Project Database (RAP-DB): an integrative and interactive database for rice genomics.</title>
        <authorList>
            <person name="Sakai H."/>
            <person name="Lee S.S."/>
            <person name="Tanaka T."/>
            <person name="Numa H."/>
            <person name="Kim J."/>
            <person name="Kawahara Y."/>
            <person name="Wakimoto H."/>
            <person name="Yang C.C."/>
            <person name="Iwamoto M."/>
            <person name="Abe T."/>
            <person name="Yamada Y."/>
            <person name="Muto A."/>
            <person name="Inokuchi H."/>
            <person name="Ikemura T."/>
            <person name="Matsumoto T."/>
            <person name="Sasaki T."/>
            <person name="Itoh T."/>
        </authorList>
    </citation>
    <scope>NUCLEOTIDE SEQUENCE [LARGE SCALE GENOMIC DNA]</scope>
    <source>
        <strain evidence="3">cv. Nipponbare</strain>
    </source>
</reference>
<gene>
    <name evidence="2" type="ordered locus">Os01g0214901</name>
    <name evidence="2" type="ORF">OSNPB_010214901</name>
</gene>
<keyword evidence="3" id="KW-1185">Reference proteome</keyword>
<accession>A0A0P0UZU2</accession>
<dbReference type="SMR" id="A0A0P0UZU2"/>
<organism evidence="2 3">
    <name type="scientific">Oryza sativa subsp. japonica</name>
    <name type="common">Rice</name>
    <dbReference type="NCBI Taxonomy" id="39947"/>
    <lineage>
        <taxon>Eukaryota</taxon>
        <taxon>Viridiplantae</taxon>
        <taxon>Streptophyta</taxon>
        <taxon>Embryophyta</taxon>
        <taxon>Tracheophyta</taxon>
        <taxon>Spermatophyta</taxon>
        <taxon>Magnoliopsida</taxon>
        <taxon>Liliopsida</taxon>
        <taxon>Poales</taxon>
        <taxon>Poaceae</taxon>
        <taxon>BOP clade</taxon>
        <taxon>Oryzoideae</taxon>
        <taxon>Oryzeae</taxon>
        <taxon>Oryzinae</taxon>
        <taxon>Oryza</taxon>
        <taxon>Oryza sativa</taxon>
    </lineage>
</organism>
<proteinExistence type="predicted"/>
<evidence type="ECO:0000313" key="3">
    <source>
        <dbReference type="Proteomes" id="UP000059680"/>
    </source>
</evidence>
<name>A0A0P0UZU2_ORYSJ</name>
<dbReference type="Proteomes" id="UP000059680">
    <property type="component" value="Chromosome 1"/>
</dbReference>
<feature type="non-terminal residue" evidence="2">
    <location>
        <position position="1"/>
    </location>
</feature>
<dbReference type="Gramene" id="Os01t0214901-00">
    <property type="protein sequence ID" value="Os01t0214901-00"/>
    <property type="gene ID" value="Os01g0214901"/>
</dbReference>
<evidence type="ECO:0000256" key="1">
    <source>
        <dbReference type="SAM" id="MobiDB-lite"/>
    </source>
</evidence>
<protein>
    <submittedName>
        <fullName evidence="2">Os01g0214901 protein</fullName>
    </submittedName>
</protein>
<feature type="region of interest" description="Disordered" evidence="1">
    <location>
        <begin position="72"/>
        <end position="108"/>
    </location>
</feature>
<sequence length="148" mass="17003">MNRDRRNRSLHSDHGGLHVLEPLDLGVQRAGVPHRVPQPAPLEVRRVQRRRAGDGEVGAAVERRVLRLRRRQQRQPHLRTDEVDDEAAVGATPGGVPEVRHPVRQPRRGEVVRDAIHDEVAGVHQRVPEVEDGRVLLRHRHPRRPERR</sequence>
<reference evidence="3" key="1">
    <citation type="journal article" date="2005" name="Nature">
        <title>The map-based sequence of the rice genome.</title>
        <authorList>
            <consortium name="International rice genome sequencing project (IRGSP)"/>
            <person name="Matsumoto T."/>
            <person name="Wu J."/>
            <person name="Kanamori H."/>
            <person name="Katayose Y."/>
            <person name="Fujisawa M."/>
            <person name="Namiki N."/>
            <person name="Mizuno H."/>
            <person name="Yamamoto K."/>
            <person name="Antonio B.A."/>
            <person name="Baba T."/>
            <person name="Sakata K."/>
            <person name="Nagamura Y."/>
            <person name="Aoki H."/>
            <person name="Arikawa K."/>
            <person name="Arita K."/>
            <person name="Bito T."/>
            <person name="Chiden Y."/>
            <person name="Fujitsuka N."/>
            <person name="Fukunaka R."/>
            <person name="Hamada M."/>
            <person name="Harada C."/>
            <person name="Hayashi A."/>
            <person name="Hijishita S."/>
            <person name="Honda M."/>
            <person name="Hosokawa S."/>
            <person name="Ichikawa Y."/>
            <person name="Idonuma A."/>
            <person name="Iijima M."/>
            <person name="Ikeda M."/>
            <person name="Ikeno M."/>
            <person name="Ito K."/>
            <person name="Ito S."/>
            <person name="Ito T."/>
            <person name="Ito Y."/>
            <person name="Ito Y."/>
            <person name="Iwabuchi A."/>
            <person name="Kamiya K."/>
            <person name="Karasawa W."/>
            <person name="Kurita K."/>
            <person name="Katagiri S."/>
            <person name="Kikuta A."/>
            <person name="Kobayashi H."/>
            <person name="Kobayashi N."/>
            <person name="Machita K."/>
            <person name="Maehara T."/>
            <person name="Masukawa M."/>
            <person name="Mizubayashi T."/>
            <person name="Mukai Y."/>
            <person name="Nagasaki H."/>
            <person name="Nagata Y."/>
            <person name="Naito S."/>
            <person name="Nakashima M."/>
            <person name="Nakama Y."/>
            <person name="Nakamichi Y."/>
            <person name="Nakamura M."/>
            <person name="Meguro A."/>
            <person name="Negishi M."/>
            <person name="Ohta I."/>
            <person name="Ohta T."/>
            <person name="Okamoto M."/>
            <person name="Ono N."/>
            <person name="Saji S."/>
            <person name="Sakaguchi M."/>
            <person name="Sakai K."/>
            <person name="Shibata M."/>
            <person name="Shimokawa T."/>
            <person name="Song J."/>
            <person name="Takazaki Y."/>
            <person name="Terasawa K."/>
            <person name="Tsugane M."/>
            <person name="Tsuji K."/>
            <person name="Ueda S."/>
            <person name="Waki K."/>
            <person name="Yamagata H."/>
            <person name="Yamamoto M."/>
            <person name="Yamamoto S."/>
            <person name="Yamane H."/>
            <person name="Yoshiki S."/>
            <person name="Yoshihara R."/>
            <person name="Yukawa K."/>
            <person name="Zhong H."/>
            <person name="Yano M."/>
            <person name="Yuan Q."/>
            <person name="Ouyang S."/>
            <person name="Liu J."/>
            <person name="Jones K.M."/>
            <person name="Gansberger K."/>
            <person name="Moffat K."/>
            <person name="Hill J."/>
            <person name="Bera J."/>
            <person name="Fadrosh D."/>
            <person name="Jin S."/>
            <person name="Johri S."/>
            <person name="Kim M."/>
            <person name="Overton L."/>
            <person name="Reardon M."/>
            <person name="Tsitrin T."/>
            <person name="Vuong H."/>
            <person name="Weaver B."/>
            <person name="Ciecko A."/>
            <person name="Tallon L."/>
            <person name="Jackson J."/>
            <person name="Pai G."/>
            <person name="Aken S.V."/>
            <person name="Utterback T."/>
            <person name="Reidmuller S."/>
            <person name="Feldblyum T."/>
            <person name="Hsiao J."/>
            <person name="Zismann V."/>
            <person name="Iobst S."/>
            <person name="de Vazeille A.R."/>
            <person name="Buell C.R."/>
            <person name="Ying K."/>
            <person name="Li Y."/>
            <person name="Lu T."/>
            <person name="Huang Y."/>
            <person name="Zhao Q."/>
            <person name="Feng Q."/>
            <person name="Zhang L."/>
            <person name="Zhu J."/>
            <person name="Weng Q."/>
            <person name="Mu J."/>
            <person name="Lu Y."/>
            <person name="Fan D."/>
            <person name="Liu Y."/>
            <person name="Guan J."/>
            <person name="Zhang Y."/>
            <person name="Yu S."/>
            <person name="Liu X."/>
            <person name="Zhang Y."/>
            <person name="Hong G."/>
            <person name="Han B."/>
            <person name="Choisne N."/>
            <person name="Demange N."/>
            <person name="Orjeda G."/>
            <person name="Samain S."/>
            <person name="Cattolico L."/>
            <person name="Pelletier E."/>
            <person name="Couloux A."/>
            <person name="Segurens B."/>
            <person name="Wincker P."/>
            <person name="D'Hont A."/>
            <person name="Scarpelli C."/>
            <person name="Weissenbach J."/>
            <person name="Salanoubat M."/>
            <person name="Quetier F."/>
            <person name="Yu Y."/>
            <person name="Kim H.R."/>
            <person name="Rambo T."/>
            <person name="Currie J."/>
            <person name="Collura K."/>
            <person name="Luo M."/>
            <person name="Yang T."/>
            <person name="Ammiraju J.S.S."/>
            <person name="Engler F."/>
            <person name="Soderlund C."/>
            <person name="Wing R.A."/>
            <person name="Palmer L.E."/>
            <person name="de la Bastide M."/>
            <person name="Spiegel L."/>
            <person name="Nascimento L."/>
            <person name="Zutavern T."/>
            <person name="O'Shaughnessy A."/>
            <person name="Dike S."/>
            <person name="Dedhia N."/>
            <person name="Preston R."/>
            <person name="Balija V."/>
            <person name="McCombie W.R."/>
            <person name="Chow T."/>
            <person name="Chen H."/>
            <person name="Chung M."/>
            <person name="Chen C."/>
            <person name="Shaw J."/>
            <person name="Wu H."/>
            <person name="Hsiao K."/>
            <person name="Chao Y."/>
            <person name="Chu M."/>
            <person name="Cheng C."/>
            <person name="Hour A."/>
            <person name="Lee P."/>
            <person name="Lin S."/>
            <person name="Lin Y."/>
            <person name="Liou J."/>
            <person name="Liu S."/>
            <person name="Hsing Y."/>
            <person name="Raghuvanshi S."/>
            <person name="Mohanty A."/>
            <person name="Bharti A.K."/>
            <person name="Gaur A."/>
            <person name="Gupta V."/>
            <person name="Kumar D."/>
            <person name="Ravi V."/>
            <person name="Vij S."/>
            <person name="Kapur A."/>
            <person name="Khurana P."/>
            <person name="Khurana P."/>
            <person name="Khurana J.P."/>
            <person name="Tyagi A.K."/>
            <person name="Gaikwad K."/>
            <person name="Singh A."/>
            <person name="Dalal V."/>
            <person name="Srivastava S."/>
            <person name="Dixit A."/>
            <person name="Pal A.K."/>
            <person name="Ghazi I.A."/>
            <person name="Yadav M."/>
            <person name="Pandit A."/>
            <person name="Bhargava A."/>
            <person name="Sureshbabu K."/>
            <person name="Batra K."/>
            <person name="Sharma T.R."/>
            <person name="Mohapatra T."/>
            <person name="Singh N.K."/>
            <person name="Messing J."/>
            <person name="Nelson A.B."/>
            <person name="Fuks G."/>
            <person name="Kavchok S."/>
            <person name="Keizer G."/>
            <person name="Linton E."/>
            <person name="Llaca V."/>
            <person name="Song R."/>
            <person name="Tanyolac B."/>
            <person name="Young S."/>
            <person name="Ho-Il K."/>
            <person name="Hahn J.H."/>
            <person name="Sangsakoo G."/>
            <person name="Vanavichit A."/>
            <person name="de Mattos Luiz.A.T."/>
            <person name="Zimmer P.D."/>
            <person name="Malone G."/>
            <person name="Dellagostin O."/>
            <person name="de Oliveira A.C."/>
            <person name="Bevan M."/>
            <person name="Bancroft I."/>
            <person name="Minx P."/>
            <person name="Cordum H."/>
            <person name="Wilson R."/>
            <person name="Cheng Z."/>
            <person name="Jin W."/>
            <person name="Jiang J."/>
            <person name="Leong S.A."/>
            <person name="Iwama H."/>
            <person name="Gojobori T."/>
            <person name="Itoh T."/>
            <person name="Niimura Y."/>
            <person name="Fujii Y."/>
            <person name="Habara T."/>
            <person name="Sakai H."/>
            <person name="Sato Y."/>
            <person name="Wilson G."/>
            <person name="Kumar K."/>
            <person name="McCouch S."/>
            <person name="Juretic N."/>
            <person name="Hoen D."/>
            <person name="Wright S."/>
            <person name="Bruskiewich R."/>
            <person name="Bureau T."/>
            <person name="Miyao A."/>
            <person name="Hirochika H."/>
            <person name="Nishikawa T."/>
            <person name="Kadowaki K."/>
            <person name="Sugiura M."/>
            <person name="Burr B."/>
            <person name="Sasaki T."/>
        </authorList>
    </citation>
    <scope>NUCLEOTIDE SEQUENCE [LARGE SCALE GENOMIC DNA]</scope>
    <source>
        <strain evidence="3">cv. Nipponbare</strain>
    </source>
</reference>